<gene>
    <name evidence="1" type="ORF">CK203_111692</name>
</gene>
<evidence type="ECO:0000313" key="1">
    <source>
        <dbReference type="EMBL" id="RVW57726.1"/>
    </source>
</evidence>
<accession>A0A438FCM1</accession>
<sequence length="156" mass="18227">MAKLLEAQIHEETKLWSLIVLCLSRSKYARKEQWRRGKQSKENRGQQLQSSFALLEHFPKSIFYILYTISNIRKSKIQASNHVRFGAEIRKIWPSQTTSEVVFPEDERLTFWFLGVKEARVGSLPSTYLGLPLSAPLKSVTVWDGVEERFRRRLAM</sequence>
<proteinExistence type="predicted"/>
<evidence type="ECO:0000313" key="2">
    <source>
        <dbReference type="Proteomes" id="UP000288805"/>
    </source>
</evidence>
<dbReference type="Proteomes" id="UP000288805">
    <property type="component" value="Unassembled WGS sequence"/>
</dbReference>
<name>A0A438FCM1_VITVI</name>
<protein>
    <submittedName>
        <fullName evidence="1">Uncharacterized protein</fullName>
    </submittedName>
</protein>
<organism evidence="1 2">
    <name type="scientific">Vitis vinifera</name>
    <name type="common">Grape</name>
    <dbReference type="NCBI Taxonomy" id="29760"/>
    <lineage>
        <taxon>Eukaryota</taxon>
        <taxon>Viridiplantae</taxon>
        <taxon>Streptophyta</taxon>
        <taxon>Embryophyta</taxon>
        <taxon>Tracheophyta</taxon>
        <taxon>Spermatophyta</taxon>
        <taxon>Magnoliopsida</taxon>
        <taxon>eudicotyledons</taxon>
        <taxon>Gunneridae</taxon>
        <taxon>Pentapetalae</taxon>
        <taxon>rosids</taxon>
        <taxon>Vitales</taxon>
        <taxon>Vitaceae</taxon>
        <taxon>Viteae</taxon>
        <taxon>Vitis</taxon>
    </lineage>
</organism>
<dbReference type="AlphaFoldDB" id="A0A438FCM1"/>
<reference evidence="1 2" key="1">
    <citation type="journal article" date="2018" name="PLoS Genet.">
        <title>Population sequencing reveals clonal diversity and ancestral inbreeding in the grapevine cultivar Chardonnay.</title>
        <authorList>
            <person name="Roach M.J."/>
            <person name="Johnson D.L."/>
            <person name="Bohlmann J."/>
            <person name="van Vuuren H.J."/>
            <person name="Jones S.J."/>
            <person name="Pretorius I.S."/>
            <person name="Schmidt S.A."/>
            <person name="Borneman A.R."/>
        </authorList>
    </citation>
    <scope>NUCLEOTIDE SEQUENCE [LARGE SCALE GENOMIC DNA]</scope>
    <source>
        <strain evidence="2">cv. Chardonnay</strain>
        <tissue evidence="1">Leaf</tissue>
    </source>
</reference>
<dbReference type="EMBL" id="QGNW01001033">
    <property type="protein sequence ID" value="RVW57726.1"/>
    <property type="molecule type" value="Genomic_DNA"/>
</dbReference>
<comment type="caution">
    <text evidence="1">The sequence shown here is derived from an EMBL/GenBank/DDBJ whole genome shotgun (WGS) entry which is preliminary data.</text>
</comment>